<dbReference type="InterPro" id="IPR006680">
    <property type="entry name" value="Amidohydro-rel"/>
</dbReference>
<dbReference type="Gene3D" id="3.20.20.140">
    <property type="entry name" value="Metal-dependent hydrolases"/>
    <property type="match status" value="1"/>
</dbReference>
<feature type="signal peptide" evidence="1">
    <location>
        <begin position="1"/>
        <end position="27"/>
    </location>
</feature>
<dbReference type="InterPro" id="IPR032466">
    <property type="entry name" value="Metal_Hydrolase"/>
</dbReference>
<dbReference type="EMBL" id="JANATA010000001">
    <property type="protein sequence ID" value="MCP3427665.1"/>
    <property type="molecule type" value="Genomic_DNA"/>
</dbReference>
<feature type="chain" id="PRO_5041213399" evidence="1">
    <location>
        <begin position="28"/>
        <end position="432"/>
    </location>
</feature>
<evidence type="ECO:0000313" key="4">
    <source>
        <dbReference type="Proteomes" id="UP001165413"/>
    </source>
</evidence>
<dbReference type="InterPro" id="IPR057744">
    <property type="entry name" value="OTAase-like"/>
</dbReference>
<dbReference type="Gene3D" id="2.30.40.10">
    <property type="entry name" value="Urease, subunit C, domain 1"/>
    <property type="match status" value="1"/>
</dbReference>
<dbReference type="SUPFAM" id="SSF51556">
    <property type="entry name" value="Metallo-dependent hydrolases"/>
    <property type="match status" value="1"/>
</dbReference>
<gene>
    <name evidence="3" type="ORF">NLF92_01755</name>
</gene>
<dbReference type="InterPro" id="IPR051781">
    <property type="entry name" value="Metallo-dep_Hydrolase"/>
</dbReference>
<reference evidence="3" key="1">
    <citation type="submission" date="2022-07" db="EMBL/GenBank/DDBJ databases">
        <title>Characterization of the Novel Bacterium Alteromonas immobilis LMIT006 and Alteromonas gregis LMIT007.</title>
        <authorList>
            <person name="Lin X."/>
        </authorList>
    </citation>
    <scope>NUCLEOTIDE SEQUENCE</scope>
    <source>
        <strain evidence="3">LMIT007</strain>
    </source>
</reference>
<accession>A0AA41WX35</accession>
<dbReference type="CDD" id="cd01299">
    <property type="entry name" value="Met_dep_hydrolase_A"/>
    <property type="match status" value="1"/>
</dbReference>
<dbReference type="InterPro" id="IPR011059">
    <property type="entry name" value="Metal-dep_hydrolase_composite"/>
</dbReference>
<evidence type="ECO:0000256" key="1">
    <source>
        <dbReference type="SAM" id="SignalP"/>
    </source>
</evidence>
<proteinExistence type="predicted"/>
<dbReference type="RefSeq" id="WP_254098219.1">
    <property type="nucleotide sequence ID" value="NZ_JANATA010000001.1"/>
</dbReference>
<dbReference type="Proteomes" id="UP001165413">
    <property type="component" value="Unassembled WGS sequence"/>
</dbReference>
<organism evidence="3 4">
    <name type="scientific">Opacimonas viscosa</name>
    <dbReference type="NCBI Taxonomy" id="2961944"/>
    <lineage>
        <taxon>Bacteria</taxon>
        <taxon>Pseudomonadati</taxon>
        <taxon>Pseudomonadota</taxon>
        <taxon>Gammaproteobacteria</taxon>
        <taxon>Alteromonadales</taxon>
        <taxon>Alteromonadaceae</taxon>
        <taxon>Opacimonas</taxon>
    </lineage>
</organism>
<sequence length="432" mass="46168">MNKQLTKTKKWLSYACLWIGLSATHGAYAEKIVLTADRLIDVEAGTEITQPMVIIEDGKFTWVGPQSAKSIPTDADKVLALPGYSLLPGLMDMHVHLTSDANVHGYRRLTRSTPRSAITGVKNAKATLLAGFTTVRNVGAPGYADVALRDAINEGDVLGPRMFVSGPSIGVTGGHCDNNLLPFEYAVTSEGVADGPWAVKTKVRQNIKYGADVIKFCATGGVLSKGTKVGAQQFTDTEMQALIAEAHLRGLTVAAHAHGTNGIKAAIKAGVDSIEHGSFLDAEAIDLAVKMGTYLSMDIYVTEYILGEGEKAGILEESLAKERTVGKRQRESFNQALKAGAKMVFGSDAGVYPHGNNAKQLSRMVKFGMTPMQTLQTATIEPARLLQKEHLIGSVTPGKLADILAVKGNVIEDISILENVDIIIKDGVIIQE</sequence>
<evidence type="ECO:0000259" key="2">
    <source>
        <dbReference type="Pfam" id="PF01979"/>
    </source>
</evidence>
<keyword evidence="4" id="KW-1185">Reference proteome</keyword>
<dbReference type="GO" id="GO:0016810">
    <property type="term" value="F:hydrolase activity, acting on carbon-nitrogen (but not peptide) bonds"/>
    <property type="evidence" value="ECO:0007669"/>
    <property type="project" value="InterPro"/>
</dbReference>
<dbReference type="Pfam" id="PF01979">
    <property type="entry name" value="Amidohydro_1"/>
    <property type="match status" value="1"/>
</dbReference>
<dbReference type="PANTHER" id="PTHR43135:SF3">
    <property type="entry name" value="ALPHA-D-RIBOSE 1-METHYLPHOSPHONATE 5-TRIPHOSPHATE DIPHOSPHATASE"/>
    <property type="match status" value="1"/>
</dbReference>
<protein>
    <submittedName>
        <fullName evidence="3">Amidohydrolase family protein</fullName>
    </submittedName>
</protein>
<comment type="caution">
    <text evidence="3">The sequence shown here is derived from an EMBL/GenBank/DDBJ whole genome shotgun (WGS) entry which is preliminary data.</text>
</comment>
<evidence type="ECO:0000313" key="3">
    <source>
        <dbReference type="EMBL" id="MCP3427665.1"/>
    </source>
</evidence>
<dbReference type="PANTHER" id="PTHR43135">
    <property type="entry name" value="ALPHA-D-RIBOSE 1-METHYLPHOSPHONATE 5-TRIPHOSPHATE DIPHOSPHATASE"/>
    <property type="match status" value="1"/>
</dbReference>
<dbReference type="SUPFAM" id="SSF51338">
    <property type="entry name" value="Composite domain of metallo-dependent hydrolases"/>
    <property type="match status" value="1"/>
</dbReference>
<name>A0AA41WX35_9ALTE</name>
<feature type="domain" description="Amidohydrolase-related" evidence="2">
    <location>
        <begin position="86"/>
        <end position="429"/>
    </location>
</feature>
<keyword evidence="1" id="KW-0732">Signal</keyword>
<dbReference type="AlphaFoldDB" id="A0AA41WX35"/>